<keyword evidence="1" id="KW-0472">Membrane</keyword>
<reference evidence="3 5" key="1">
    <citation type="submission" date="2014-12" db="EMBL/GenBank/DDBJ databases">
        <title>Denitrispirillum autotrophicum gen. nov., sp. nov., Denitrifying, Facultatively Autotrophic Bacteria Isolated from Rice Paddy Soil.</title>
        <authorList>
            <person name="Ishii S."/>
            <person name="Ashida N."/>
            <person name="Ohno H."/>
            <person name="Otsuka S."/>
            <person name="Yokota A."/>
            <person name="Senoo K."/>
        </authorList>
    </citation>
    <scope>NUCLEOTIDE SEQUENCE [LARGE SCALE GENOMIC DNA]</scope>
    <source>
        <strain evidence="3 5">TSA66</strain>
    </source>
</reference>
<keyword evidence="1" id="KW-0812">Transmembrane</keyword>
<protein>
    <recommendedName>
        <fullName evidence="2">Acyltransferase 3 domain-containing protein</fullName>
    </recommendedName>
</protein>
<evidence type="ECO:0000313" key="4">
    <source>
        <dbReference type="EMBL" id="KIF84170.1"/>
    </source>
</evidence>
<proteinExistence type="predicted"/>
<evidence type="ECO:0000313" key="3">
    <source>
        <dbReference type="EMBL" id="KIF82720.1"/>
    </source>
</evidence>
<dbReference type="InterPro" id="IPR002656">
    <property type="entry name" value="Acyl_transf_3_dom"/>
</dbReference>
<feature type="transmembrane region" description="Helical" evidence="1">
    <location>
        <begin position="175"/>
        <end position="192"/>
    </location>
</feature>
<dbReference type="STRING" id="709839.TSA66_00120"/>
<evidence type="ECO:0000256" key="1">
    <source>
        <dbReference type="SAM" id="Phobius"/>
    </source>
</evidence>
<gene>
    <name evidence="4" type="ORF">TSA66_00120</name>
    <name evidence="3" type="ORF">TSA66_20850</name>
</gene>
<dbReference type="Proteomes" id="UP000031572">
    <property type="component" value="Unassembled WGS sequence"/>
</dbReference>
<sequence>MVAIYHALGVISIPGLEEAIWDRDLPQGDTLSESIARLLMVLSNGSAAVSLFFVMSGLVLGLSIDKWQGNSLRNSVSFIIQRLFRIGPALWATALSIGLMLTVYRAQHEPLATDWFNRFYNLPVTLGLLVKNLTLTTAGSSADGWLNPVTWSLQVEMGVSLLFPLLYMMNRCVSMRWHLPVLAILLAIPAVLKPGPISFLNFLFMFYLGLMLPAWGAKLAFVVRSSKVYALAVFLTAVIIMLVAKGIAPRPGVMMVMEAGGAFMLLAAVLHGKDNTVFRLLDAPIIRFYGRISYSFYLIDFPVLYIISVMTMHLLPSEALMAHALLVNVMLAAAGIVISTGLAAVCYQWVELPGIKLGRRLTGWAGRQLMTPKAAGRALASPLEGDR</sequence>
<feature type="transmembrane region" description="Helical" evidence="1">
    <location>
        <begin position="292"/>
        <end position="315"/>
    </location>
</feature>
<comment type="caution">
    <text evidence="3">The sequence shown here is derived from an EMBL/GenBank/DDBJ whole genome shotgun (WGS) entry which is preliminary data.</text>
</comment>
<organism evidence="3 5">
    <name type="scientific">Noviherbaspirillum autotrophicum</name>
    <dbReference type="NCBI Taxonomy" id="709839"/>
    <lineage>
        <taxon>Bacteria</taxon>
        <taxon>Pseudomonadati</taxon>
        <taxon>Pseudomonadota</taxon>
        <taxon>Betaproteobacteria</taxon>
        <taxon>Burkholderiales</taxon>
        <taxon>Oxalobacteraceae</taxon>
        <taxon>Noviherbaspirillum</taxon>
    </lineage>
</organism>
<keyword evidence="5" id="KW-1185">Reference proteome</keyword>
<dbReference type="EMBL" id="JWJG01000002">
    <property type="protein sequence ID" value="KIF84170.1"/>
    <property type="molecule type" value="Genomic_DNA"/>
</dbReference>
<feature type="transmembrane region" description="Helical" evidence="1">
    <location>
        <begin position="35"/>
        <end position="62"/>
    </location>
</feature>
<feature type="transmembrane region" description="Helical" evidence="1">
    <location>
        <begin position="321"/>
        <end position="350"/>
    </location>
</feature>
<name>A0A0C2BN75_9BURK</name>
<dbReference type="GO" id="GO:0016747">
    <property type="term" value="F:acyltransferase activity, transferring groups other than amino-acyl groups"/>
    <property type="evidence" value="ECO:0007669"/>
    <property type="project" value="InterPro"/>
</dbReference>
<feature type="transmembrane region" description="Helical" evidence="1">
    <location>
        <begin position="83"/>
        <end position="104"/>
    </location>
</feature>
<dbReference type="AlphaFoldDB" id="A0A0C2BN75"/>
<evidence type="ECO:0000313" key="5">
    <source>
        <dbReference type="Proteomes" id="UP000031572"/>
    </source>
</evidence>
<dbReference type="Pfam" id="PF01757">
    <property type="entry name" value="Acyl_transf_3"/>
    <property type="match status" value="1"/>
</dbReference>
<feature type="transmembrane region" description="Helical" evidence="1">
    <location>
        <begin position="228"/>
        <end position="247"/>
    </location>
</feature>
<accession>A0A0C2BN75</accession>
<feature type="transmembrane region" description="Helical" evidence="1">
    <location>
        <begin position="198"/>
        <end position="216"/>
    </location>
</feature>
<feature type="domain" description="Acyltransferase 3" evidence="2">
    <location>
        <begin position="26"/>
        <end position="347"/>
    </location>
</feature>
<feature type="transmembrane region" description="Helical" evidence="1">
    <location>
        <begin position="149"/>
        <end position="168"/>
    </location>
</feature>
<dbReference type="InterPro" id="IPR050879">
    <property type="entry name" value="Acyltransferase_3"/>
</dbReference>
<evidence type="ECO:0000259" key="2">
    <source>
        <dbReference type="Pfam" id="PF01757"/>
    </source>
</evidence>
<dbReference type="EMBL" id="JWJG01000028">
    <property type="protein sequence ID" value="KIF82720.1"/>
    <property type="molecule type" value="Genomic_DNA"/>
</dbReference>
<dbReference type="PANTHER" id="PTHR23028">
    <property type="entry name" value="ACETYLTRANSFERASE"/>
    <property type="match status" value="1"/>
</dbReference>
<keyword evidence="1" id="KW-1133">Transmembrane helix</keyword>
<feature type="transmembrane region" description="Helical" evidence="1">
    <location>
        <begin position="253"/>
        <end position="271"/>
    </location>
</feature>